<protein>
    <submittedName>
        <fullName evidence="1">Uncharacterized protein</fullName>
    </submittedName>
</protein>
<evidence type="ECO:0000313" key="1">
    <source>
        <dbReference type="EMBL" id="KKS44322.1"/>
    </source>
</evidence>
<name>A0A0G0Z6J1_9BACT</name>
<proteinExistence type="predicted"/>
<organism evidence="1 2">
    <name type="scientific">candidate division CPR1 bacterium GW2011_GWA2_42_17</name>
    <dbReference type="NCBI Taxonomy" id="1618341"/>
    <lineage>
        <taxon>Bacteria</taxon>
        <taxon>candidate division CPR1</taxon>
    </lineage>
</organism>
<comment type="caution">
    <text evidence="1">The sequence shown here is derived from an EMBL/GenBank/DDBJ whole genome shotgun (WGS) entry which is preliminary data.</text>
</comment>
<dbReference type="AlphaFoldDB" id="A0A0G0Z6J1"/>
<dbReference type="Proteomes" id="UP000034875">
    <property type="component" value="Unassembled WGS sequence"/>
</dbReference>
<reference evidence="1 2" key="1">
    <citation type="journal article" date="2015" name="Nature">
        <title>rRNA introns, odd ribosomes, and small enigmatic genomes across a large radiation of phyla.</title>
        <authorList>
            <person name="Brown C.T."/>
            <person name="Hug L.A."/>
            <person name="Thomas B.C."/>
            <person name="Sharon I."/>
            <person name="Castelle C.J."/>
            <person name="Singh A."/>
            <person name="Wilkins M.J."/>
            <person name="Williams K.H."/>
            <person name="Banfield J.F."/>
        </authorList>
    </citation>
    <scope>NUCLEOTIDE SEQUENCE [LARGE SCALE GENOMIC DNA]</scope>
</reference>
<evidence type="ECO:0000313" key="2">
    <source>
        <dbReference type="Proteomes" id="UP000034875"/>
    </source>
</evidence>
<gene>
    <name evidence="1" type="ORF">UV05_C0007G0012</name>
</gene>
<accession>A0A0G0Z6J1</accession>
<sequence>MIILAGLYLLGMRVRPDFFSFKPDAEKPFQYPSKEIEELHVSALPSKQIEKSEVGRIQSINENKTLLLISSYADPSAQAKSLVLTGGAVVEFIVYEKDGKTWSFGKDIPAEDSPNLSRKPTDLVSLAVDQVIRYYLNDAGEISKIQILPVYQ</sequence>
<dbReference type="EMBL" id="LCCZ01000007">
    <property type="protein sequence ID" value="KKS44322.1"/>
    <property type="molecule type" value="Genomic_DNA"/>
</dbReference>